<evidence type="ECO:0000313" key="2">
    <source>
        <dbReference type="Proteomes" id="UP000322887"/>
    </source>
</evidence>
<dbReference type="EMBL" id="CP042910">
    <property type="protein sequence ID" value="QEG17123.1"/>
    <property type="molecule type" value="Genomic_DNA"/>
</dbReference>
<dbReference type="Proteomes" id="UP000322887">
    <property type="component" value="Chromosome"/>
</dbReference>
<gene>
    <name evidence="1" type="ORF">GmarT_30010</name>
</gene>
<organism evidence="1 2">
    <name type="scientific">Gimesia maris</name>
    <dbReference type="NCBI Taxonomy" id="122"/>
    <lineage>
        <taxon>Bacteria</taxon>
        <taxon>Pseudomonadati</taxon>
        <taxon>Planctomycetota</taxon>
        <taxon>Planctomycetia</taxon>
        <taxon>Planctomycetales</taxon>
        <taxon>Planctomycetaceae</taxon>
        <taxon>Gimesia</taxon>
    </lineage>
</organism>
<accession>A0ABX5YN97</accession>
<sequence>MTYDSLAGHLFYQCLNFTDILARNYDGVQSRFHAYFKNSFKNEV</sequence>
<evidence type="ECO:0000313" key="1">
    <source>
        <dbReference type="EMBL" id="QEG17123.1"/>
    </source>
</evidence>
<proteinExistence type="predicted"/>
<name>A0ABX5YN97_9PLAN</name>
<protein>
    <submittedName>
        <fullName evidence="1">Uncharacterized protein</fullName>
    </submittedName>
</protein>
<reference evidence="1 2" key="1">
    <citation type="submission" date="2019-08" db="EMBL/GenBank/DDBJ databases">
        <title>Deep-cultivation of Planctomycetes and their phenomic and genomic characterization uncovers novel biology.</title>
        <authorList>
            <person name="Wiegand S."/>
            <person name="Jogler M."/>
            <person name="Boedeker C."/>
            <person name="Pinto D."/>
            <person name="Vollmers J."/>
            <person name="Rivas-Marin E."/>
            <person name="Kohn T."/>
            <person name="Peeters S.H."/>
            <person name="Heuer A."/>
            <person name="Rast P."/>
            <person name="Oberbeckmann S."/>
            <person name="Bunk B."/>
            <person name="Jeske O."/>
            <person name="Meyerdierks A."/>
            <person name="Storesund J.E."/>
            <person name="Kallscheuer N."/>
            <person name="Luecker S."/>
            <person name="Lage O.M."/>
            <person name="Pohl T."/>
            <person name="Merkel B.J."/>
            <person name="Hornburger P."/>
            <person name="Mueller R.-W."/>
            <person name="Bruemmer F."/>
            <person name="Labrenz M."/>
            <person name="Spormann A.M."/>
            <person name="Op den Camp H."/>
            <person name="Overmann J."/>
            <person name="Amann R."/>
            <person name="Jetten M.S.M."/>
            <person name="Mascher T."/>
            <person name="Medema M.H."/>
            <person name="Devos D.P."/>
            <person name="Kaster A.-K."/>
            <person name="Ovreas L."/>
            <person name="Rohde M."/>
            <person name="Galperin M.Y."/>
            <person name="Jogler C."/>
        </authorList>
    </citation>
    <scope>NUCLEOTIDE SEQUENCE [LARGE SCALE GENOMIC DNA]</scope>
    <source>
        <strain evidence="1 2">DSM 8797</strain>
    </source>
</reference>
<keyword evidence="2" id="KW-1185">Reference proteome</keyword>